<organism evidence="2 3">
    <name type="scientific">Chelatococcus daeguensis</name>
    <dbReference type="NCBI Taxonomy" id="444444"/>
    <lineage>
        <taxon>Bacteria</taxon>
        <taxon>Pseudomonadati</taxon>
        <taxon>Pseudomonadota</taxon>
        <taxon>Alphaproteobacteria</taxon>
        <taxon>Hyphomicrobiales</taxon>
        <taxon>Chelatococcaceae</taxon>
        <taxon>Chelatococcus</taxon>
    </lineage>
</organism>
<keyword evidence="3" id="KW-1185">Reference proteome</keyword>
<evidence type="ECO:0000313" key="2">
    <source>
        <dbReference type="EMBL" id="APF36734.1"/>
    </source>
</evidence>
<feature type="domain" description="DUF6378" evidence="1">
    <location>
        <begin position="13"/>
        <end position="83"/>
    </location>
</feature>
<evidence type="ECO:0000313" key="3">
    <source>
        <dbReference type="Proteomes" id="UP000182703"/>
    </source>
</evidence>
<proteinExistence type="predicted"/>
<dbReference type="InterPro" id="IPR045958">
    <property type="entry name" value="DUF6378"/>
</dbReference>
<name>A0AAC9JNF1_9HYPH</name>
<evidence type="ECO:0000259" key="1">
    <source>
        <dbReference type="Pfam" id="PF19905"/>
    </source>
</evidence>
<sequence length="90" mass="10192">MERQNFFDELAVLLADREDQYGAPAQLFDEIARIWTVILSFEVEPEQVALCMVGVKLARLSHNWSHADSIRDVAGYAAILSKLVNEARTK</sequence>
<dbReference type="Pfam" id="PF19905">
    <property type="entry name" value="DUF6378"/>
    <property type="match status" value="1"/>
</dbReference>
<gene>
    <name evidence="2" type="ORF">BOQ54_04855</name>
</gene>
<dbReference type="KEGG" id="cdq:BOQ54_04855"/>
<accession>A0AAC9JNF1</accession>
<reference evidence="2 3" key="1">
    <citation type="submission" date="2016-11" db="EMBL/GenBank/DDBJ databases">
        <title>Complete genome sequence of the aerobically denitrifying bacterium Chelatococcus daeguensis TAD1.</title>
        <authorList>
            <person name="Yang Y."/>
            <person name="Huang S."/>
            <person name="Lin E."/>
        </authorList>
    </citation>
    <scope>NUCLEOTIDE SEQUENCE [LARGE SCALE GENOMIC DNA]</scope>
    <source>
        <strain evidence="2 3">TAD1</strain>
    </source>
</reference>
<dbReference type="EMBL" id="CP018095">
    <property type="protein sequence ID" value="APF36734.1"/>
    <property type="molecule type" value="Genomic_DNA"/>
</dbReference>
<protein>
    <recommendedName>
        <fullName evidence="1">DUF6378 domain-containing protein</fullName>
    </recommendedName>
</protein>
<dbReference type="AlphaFoldDB" id="A0AAC9JNF1"/>
<dbReference type="RefSeq" id="WP_071923414.1">
    <property type="nucleotide sequence ID" value="NZ_CP018095.1"/>
</dbReference>
<dbReference type="Proteomes" id="UP000182703">
    <property type="component" value="Chromosome"/>
</dbReference>